<dbReference type="PROSITE" id="PS51257">
    <property type="entry name" value="PROKAR_LIPOPROTEIN"/>
    <property type="match status" value="1"/>
</dbReference>
<evidence type="ECO:0000313" key="3">
    <source>
        <dbReference type="Proteomes" id="UP001501565"/>
    </source>
</evidence>
<feature type="domain" description="DUF4136" evidence="1">
    <location>
        <begin position="24"/>
        <end position="176"/>
    </location>
</feature>
<dbReference type="Proteomes" id="UP001501565">
    <property type="component" value="Unassembled WGS sequence"/>
</dbReference>
<keyword evidence="3" id="KW-1185">Reference proteome</keyword>
<proteinExistence type="predicted"/>
<reference evidence="3" key="1">
    <citation type="journal article" date="2019" name="Int. J. Syst. Evol. Microbiol.">
        <title>The Global Catalogue of Microorganisms (GCM) 10K type strain sequencing project: providing services to taxonomists for standard genome sequencing and annotation.</title>
        <authorList>
            <consortium name="The Broad Institute Genomics Platform"/>
            <consortium name="The Broad Institute Genome Sequencing Center for Infectious Disease"/>
            <person name="Wu L."/>
            <person name="Ma J."/>
        </authorList>
    </citation>
    <scope>NUCLEOTIDE SEQUENCE [LARGE SCALE GENOMIC DNA]</scope>
    <source>
        <strain evidence="3">JCM 17551</strain>
    </source>
</reference>
<comment type="caution">
    <text evidence="2">The sequence shown here is derived from an EMBL/GenBank/DDBJ whole genome shotgun (WGS) entry which is preliminary data.</text>
</comment>
<dbReference type="InterPro" id="IPR025411">
    <property type="entry name" value="DUF4136"/>
</dbReference>
<evidence type="ECO:0000259" key="1">
    <source>
        <dbReference type="Pfam" id="PF13590"/>
    </source>
</evidence>
<gene>
    <name evidence="2" type="ORF">GCM10022277_20580</name>
</gene>
<protein>
    <recommendedName>
        <fullName evidence="1">DUF4136 domain-containing protein</fullName>
    </recommendedName>
</protein>
<sequence>MTAAKSLFIAFSVLLISGCSPFKVTTDYDPELNTSGWQTYQWELQPLHPDDPYDNDLNRQRIVDAMNDTLEHKGFTETQDAPDFKVSYFFLVESKIAVQRFHSHHCPWLGCRYDRYETYVSQYKYGSLIIDFLNPETDELQWRGVVGARVSEGDSPEEREDNITAAVKYLMQTFPPDQNKPKGSD</sequence>
<dbReference type="RefSeq" id="WP_344798242.1">
    <property type="nucleotide sequence ID" value="NZ_BAABBN010000007.1"/>
</dbReference>
<accession>A0ABP7MJP0</accession>
<dbReference type="Gene3D" id="3.30.160.670">
    <property type="match status" value="1"/>
</dbReference>
<organism evidence="2 3">
    <name type="scientific">Litoribacillus peritrichatus</name>
    <dbReference type="NCBI Taxonomy" id="718191"/>
    <lineage>
        <taxon>Bacteria</taxon>
        <taxon>Pseudomonadati</taxon>
        <taxon>Pseudomonadota</taxon>
        <taxon>Gammaproteobacteria</taxon>
        <taxon>Oceanospirillales</taxon>
        <taxon>Oceanospirillaceae</taxon>
        <taxon>Litoribacillus</taxon>
    </lineage>
</organism>
<dbReference type="Pfam" id="PF13590">
    <property type="entry name" value="DUF4136"/>
    <property type="match status" value="1"/>
</dbReference>
<name>A0ABP7MJP0_9GAMM</name>
<evidence type="ECO:0000313" key="2">
    <source>
        <dbReference type="EMBL" id="GAA3924608.1"/>
    </source>
</evidence>
<dbReference type="EMBL" id="BAABBN010000007">
    <property type="protein sequence ID" value="GAA3924608.1"/>
    <property type="molecule type" value="Genomic_DNA"/>
</dbReference>